<feature type="compositionally biased region" description="Acidic residues" evidence="1">
    <location>
        <begin position="95"/>
        <end position="105"/>
    </location>
</feature>
<keyword evidence="4" id="KW-1185">Reference proteome</keyword>
<dbReference type="Proteomes" id="UP000284395">
    <property type="component" value="Unassembled WGS sequence"/>
</dbReference>
<accession>A0A420ELV2</accession>
<dbReference type="AlphaFoldDB" id="A0A420ELV2"/>
<keyword evidence="2" id="KW-1133">Transmembrane helix</keyword>
<proteinExistence type="predicted"/>
<gene>
    <name evidence="3" type="ORF">D6851_06425</name>
</gene>
<feature type="compositionally biased region" description="Polar residues" evidence="1">
    <location>
        <begin position="65"/>
        <end position="75"/>
    </location>
</feature>
<keyword evidence="2" id="KW-0472">Membrane</keyword>
<evidence type="ECO:0000313" key="3">
    <source>
        <dbReference type="EMBL" id="RKF21669.1"/>
    </source>
</evidence>
<feature type="compositionally biased region" description="Basic and acidic residues" evidence="1">
    <location>
        <begin position="1"/>
        <end position="16"/>
    </location>
</feature>
<organism evidence="3 4">
    <name type="scientific">Altericroceibacterium spongiae</name>
    <dbReference type="NCBI Taxonomy" id="2320269"/>
    <lineage>
        <taxon>Bacteria</taxon>
        <taxon>Pseudomonadati</taxon>
        <taxon>Pseudomonadota</taxon>
        <taxon>Alphaproteobacteria</taxon>
        <taxon>Sphingomonadales</taxon>
        <taxon>Erythrobacteraceae</taxon>
        <taxon>Altericroceibacterium</taxon>
    </lineage>
</organism>
<reference evidence="3 4" key="1">
    <citation type="submission" date="2018-09" db="EMBL/GenBank/DDBJ databases">
        <title>Altererythrobacter spongiae sp. nov., isolated from a marine sponge.</title>
        <authorList>
            <person name="Zhuang L."/>
            <person name="Luo L."/>
        </authorList>
    </citation>
    <scope>NUCLEOTIDE SEQUENCE [LARGE SCALE GENOMIC DNA]</scope>
    <source>
        <strain evidence="3 4">HN-Y73</strain>
    </source>
</reference>
<protein>
    <submittedName>
        <fullName evidence="3">Uncharacterized protein</fullName>
    </submittedName>
</protein>
<feature type="region of interest" description="Disordered" evidence="1">
    <location>
        <begin position="58"/>
        <end position="105"/>
    </location>
</feature>
<name>A0A420ELV2_9SPHN</name>
<dbReference type="OrthoDB" id="7452565at2"/>
<evidence type="ECO:0000256" key="2">
    <source>
        <dbReference type="SAM" id="Phobius"/>
    </source>
</evidence>
<keyword evidence="2" id="KW-0812">Transmembrane</keyword>
<feature type="region of interest" description="Disordered" evidence="1">
    <location>
        <begin position="1"/>
        <end position="20"/>
    </location>
</feature>
<evidence type="ECO:0000256" key="1">
    <source>
        <dbReference type="SAM" id="MobiDB-lite"/>
    </source>
</evidence>
<dbReference type="EMBL" id="RAPF01000003">
    <property type="protein sequence ID" value="RKF21669.1"/>
    <property type="molecule type" value="Genomic_DNA"/>
</dbReference>
<evidence type="ECO:0000313" key="4">
    <source>
        <dbReference type="Proteomes" id="UP000284395"/>
    </source>
</evidence>
<dbReference type="RefSeq" id="WP_120324079.1">
    <property type="nucleotide sequence ID" value="NZ_RAPF01000003.1"/>
</dbReference>
<feature type="transmembrane region" description="Helical" evidence="2">
    <location>
        <begin position="26"/>
        <end position="45"/>
    </location>
</feature>
<comment type="caution">
    <text evidence="3">The sequence shown here is derived from an EMBL/GenBank/DDBJ whole genome shotgun (WGS) entry which is preliminary data.</text>
</comment>
<sequence>MERKGDEFHVSTDEARGGSTPNVTRWVLIISVVLAIILLSASWMLPALTDEEADAGLSSGAMIPQTGQNAQNTDNDGVLLDDGPAAMEESSSQIQEDDGLEVIEN</sequence>